<dbReference type="NCBIfam" id="TIGR00706">
    <property type="entry name" value="SppA_dom"/>
    <property type="match status" value="1"/>
</dbReference>
<feature type="transmembrane region" description="Helical" evidence="6">
    <location>
        <begin position="48"/>
        <end position="73"/>
    </location>
</feature>
<dbReference type="GO" id="GO:0008236">
    <property type="term" value="F:serine-type peptidase activity"/>
    <property type="evidence" value="ECO:0007669"/>
    <property type="project" value="UniProtKB-KW"/>
</dbReference>
<evidence type="ECO:0000256" key="4">
    <source>
        <dbReference type="ARBA" id="ARBA00022825"/>
    </source>
</evidence>
<dbReference type="GO" id="GO:0006508">
    <property type="term" value="P:proteolysis"/>
    <property type="evidence" value="ECO:0007669"/>
    <property type="project" value="UniProtKB-KW"/>
</dbReference>
<dbReference type="InterPro" id="IPR004635">
    <property type="entry name" value="Pept_S49_SppA"/>
</dbReference>
<keyword evidence="4" id="KW-0720">Serine protease</keyword>
<evidence type="ECO:0000256" key="6">
    <source>
        <dbReference type="SAM" id="Phobius"/>
    </source>
</evidence>
<dbReference type="SUPFAM" id="SSF52096">
    <property type="entry name" value="ClpP/crotonase"/>
    <property type="match status" value="1"/>
</dbReference>
<feature type="region of interest" description="Disordered" evidence="5">
    <location>
        <begin position="1"/>
        <end position="25"/>
    </location>
</feature>
<keyword evidence="6" id="KW-0472">Membrane</keyword>
<keyword evidence="3" id="KW-0378">Hydrolase</keyword>
<protein>
    <submittedName>
        <fullName evidence="8">Signal peptide peptidase SppA</fullName>
    </submittedName>
</protein>
<keyword evidence="6" id="KW-0812">Transmembrane</keyword>
<dbReference type="InterPro" id="IPR029045">
    <property type="entry name" value="ClpP/crotonase-like_dom_sf"/>
</dbReference>
<reference evidence="9" key="1">
    <citation type="submission" date="2018-01" db="EMBL/GenBank/DDBJ databases">
        <title>Rubneribacter badeniensis gen. nov., sp. nov., and Colonibacter rubneri, gen. nov., sp. nov., WGS of new members of the Eggerthellaceae.</title>
        <authorList>
            <person name="Danylec N."/>
            <person name="Stoll D.A."/>
            <person name="Doetsch A."/>
            <person name="Kulling S.E."/>
            <person name="Huch M."/>
        </authorList>
    </citation>
    <scope>NUCLEOTIDE SEQUENCE [LARGE SCALE GENOMIC DNA]</scope>
    <source>
        <strain evidence="9">ResAG-96</strain>
    </source>
</reference>
<comment type="similarity">
    <text evidence="1">Belongs to the peptidase S49 family.</text>
</comment>
<dbReference type="Gene3D" id="3.90.226.10">
    <property type="entry name" value="2-enoyl-CoA Hydratase, Chain A, domain 1"/>
    <property type="match status" value="1"/>
</dbReference>
<name>A0A2K2UB14_9ACTN</name>
<keyword evidence="2" id="KW-0645">Protease</keyword>
<dbReference type="RefSeq" id="WP_103265301.1">
    <property type="nucleotide sequence ID" value="NZ_CABMLE010000009.1"/>
</dbReference>
<accession>A0A2K2UB14</accession>
<sequence length="356" mass="37135">MSQNDTWQQQVWQQPPAPQPGAPIPGGEGAYYAQPYAPQPAPKKSRGWIVALVAVVLVFVLLAVGMVSCAGVMTSFGSLGTSSSTSGVDYLMSDAVGVIELDGTIQYDGSTCSPEGLKEQLDIAAENGHVKAIVLRVNSGGGTATAGEEMSEYVREFSESTGKPVVVSSAATNASAAYEISSQADYIFTAKSTAIGSIGTAMQVTDLSGLYELLGISIDNITSSDSKDSSYGTRALTEEERAYYQAMVDQINETFVQTVAEGRGMAVEEVRALATGLTFTGIDAVENGLADEVGTQQDAVAKAAELANMSAYTTVALEPAGSDLSTLLDLMSSSDVSVENLVAAMKEMENDGRLAH</sequence>
<dbReference type="InterPro" id="IPR002142">
    <property type="entry name" value="Peptidase_S49"/>
</dbReference>
<dbReference type="Proteomes" id="UP000236197">
    <property type="component" value="Unassembled WGS sequence"/>
</dbReference>
<comment type="caution">
    <text evidence="8">The sequence shown here is derived from an EMBL/GenBank/DDBJ whole genome shotgun (WGS) entry which is preliminary data.</text>
</comment>
<keyword evidence="9" id="KW-1185">Reference proteome</keyword>
<dbReference type="CDD" id="cd07023">
    <property type="entry name" value="S49_Sppa_N_C"/>
    <property type="match status" value="1"/>
</dbReference>
<evidence type="ECO:0000256" key="2">
    <source>
        <dbReference type="ARBA" id="ARBA00022670"/>
    </source>
</evidence>
<dbReference type="InterPro" id="IPR047272">
    <property type="entry name" value="S49_SppA_C"/>
</dbReference>
<evidence type="ECO:0000256" key="1">
    <source>
        <dbReference type="ARBA" id="ARBA00008683"/>
    </source>
</evidence>
<gene>
    <name evidence="8" type="primary">sppA</name>
    <name evidence="8" type="ORF">C2L71_08300</name>
</gene>
<dbReference type="PANTHER" id="PTHR42987">
    <property type="entry name" value="PEPTIDASE S49"/>
    <property type="match status" value="1"/>
</dbReference>
<evidence type="ECO:0000256" key="3">
    <source>
        <dbReference type="ARBA" id="ARBA00022801"/>
    </source>
</evidence>
<dbReference type="PANTHER" id="PTHR42987:SF4">
    <property type="entry name" value="PROTEASE SOHB-RELATED"/>
    <property type="match status" value="1"/>
</dbReference>
<keyword evidence="6" id="KW-1133">Transmembrane helix</keyword>
<dbReference type="OrthoDB" id="9764363at2"/>
<organism evidence="8 9">
    <name type="scientific">Enteroscipio rubneri</name>
    <dbReference type="NCBI Taxonomy" id="2070686"/>
    <lineage>
        <taxon>Bacteria</taxon>
        <taxon>Bacillati</taxon>
        <taxon>Actinomycetota</taxon>
        <taxon>Coriobacteriia</taxon>
        <taxon>Eggerthellales</taxon>
        <taxon>Eggerthellaceae</taxon>
        <taxon>Enteroscipio</taxon>
    </lineage>
</organism>
<dbReference type="Gene3D" id="6.20.330.10">
    <property type="match status" value="1"/>
</dbReference>
<dbReference type="EMBL" id="PPEK01000009">
    <property type="protein sequence ID" value="PNV67408.1"/>
    <property type="molecule type" value="Genomic_DNA"/>
</dbReference>
<evidence type="ECO:0000256" key="5">
    <source>
        <dbReference type="SAM" id="MobiDB-lite"/>
    </source>
</evidence>
<dbReference type="AlphaFoldDB" id="A0A2K2UB14"/>
<evidence type="ECO:0000313" key="8">
    <source>
        <dbReference type="EMBL" id="PNV67408.1"/>
    </source>
</evidence>
<evidence type="ECO:0000259" key="7">
    <source>
        <dbReference type="Pfam" id="PF01343"/>
    </source>
</evidence>
<feature type="domain" description="Peptidase S49" evidence="7">
    <location>
        <begin position="160"/>
        <end position="309"/>
    </location>
</feature>
<proteinExistence type="inferred from homology"/>
<evidence type="ECO:0000313" key="9">
    <source>
        <dbReference type="Proteomes" id="UP000236197"/>
    </source>
</evidence>
<dbReference type="Pfam" id="PF01343">
    <property type="entry name" value="Peptidase_S49"/>
    <property type="match status" value="1"/>
</dbReference>